<dbReference type="OrthoDB" id="3267861at2759"/>
<dbReference type="EMBL" id="FUEG01000044">
    <property type="protein sequence ID" value="SJL17395.1"/>
    <property type="molecule type" value="Genomic_DNA"/>
</dbReference>
<feature type="region of interest" description="Disordered" evidence="2">
    <location>
        <begin position="547"/>
        <end position="589"/>
    </location>
</feature>
<comment type="cofactor">
    <cofactor evidence="1">
        <name>Mg(2+)</name>
        <dbReference type="ChEBI" id="CHEBI:18420"/>
    </cofactor>
</comment>
<evidence type="ECO:0000259" key="3">
    <source>
        <dbReference type="Pfam" id="PF05970"/>
    </source>
</evidence>
<dbReference type="GO" id="GO:0000723">
    <property type="term" value="P:telomere maintenance"/>
    <property type="evidence" value="ECO:0007669"/>
    <property type="project" value="InterPro"/>
</dbReference>
<dbReference type="Gene3D" id="3.40.50.300">
    <property type="entry name" value="P-loop containing nucleotide triphosphate hydrolases"/>
    <property type="match status" value="1"/>
</dbReference>
<keyword evidence="1" id="KW-0227">DNA damage</keyword>
<dbReference type="Proteomes" id="UP000219338">
    <property type="component" value="Unassembled WGS sequence"/>
</dbReference>
<keyword evidence="1" id="KW-0547">Nucleotide-binding</keyword>
<keyword evidence="1" id="KW-0347">Helicase</keyword>
<evidence type="ECO:0000256" key="1">
    <source>
        <dbReference type="RuleBase" id="RU363044"/>
    </source>
</evidence>
<dbReference type="GO" id="GO:0006310">
    <property type="term" value="P:DNA recombination"/>
    <property type="evidence" value="ECO:0007669"/>
    <property type="project" value="UniProtKB-KW"/>
</dbReference>
<keyword evidence="1" id="KW-0067">ATP-binding</keyword>
<reference evidence="5" key="1">
    <citation type="journal article" date="2017" name="Nat. Ecol. Evol.">
        <title>Genome expansion and lineage-specific genetic innovations in the forest pathogenic fungi Armillaria.</title>
        <authorList>
            <person name="Sipos G."/>
            <person name="Prasanna A.N."/>
            <person name="Walter M.C."/>
            <person name="O'Connor E."/>
            <person name="Balint B."/>
            <person name="Krizsan K."/>
            <person name="Kiss B."/>
            <person name="Hess J."/>
            <person name="Varga T."/>
            <person name="Slot J."/>
            <person name="Riley R."/>
            <person name="Boka B."/>
            <person name="Rigling D."/>
            <person name="Barry K."/>
            <person name="Lee J."/>
            <person name="Mihaltcheva S."/>
            <person name="LaButti K."/>
            <person name="Lipzen A."/>
            <person name="Waldron R."/>
            <person name="Moloney N.M."/>
            <person name="Sperisen C."/>
            <person name="Kredics L."/>
            <person name="Vagvoelgyi C."/>
            <person name="Patrignani A."/>
            <person name="Fitzpatrick D."/>
            <person name="Nagy I."/>
            <person name="Doyle S."/>
            <person name="Anderson J.B."/>
            <person name="Grigoriev I.V."/>
            <person name="Gueldener U."/>
            <person name="Muensterkoetter M."/>
            <person name="Nagy L.G."/>
        </authorList>
    </citation>
    <scope>NUCLEOTIDE SEQUENCE [LARGE SCALE GENOMIC DNA]</scope>
    <source>
        <strain evidence="5">C18/9</strain>
    </source>
</reference>
<dbReference type="SUPFAM" id="SSF52540">
    <property type="entry name" value="P-loop containing nucleoside triphosphate hydrolases"/>
    <property type="match status" value="1"/>
</dbReference>
<evidence type="ECO:0000313" key="4">
    <source>
        <dbReference type="EMBL" id="SJL17395.1"/>
    </source>
</evidence>
<sequence length="734" mass="84425">MLHGSLNPEDVHRKLAESEEFKERFFSFFEDIIQHDLPMDMPYDANMNLKAETSPIIPGPDAMEEELEHFMRIFEQDVKSCRERLQRHTHKAVCNKYDHDTCRFQFPHEFVSESYFDPEMKAVVLACQDQMVNYYNEWVLVFCRFNHDLCCILSSKSCKAAMFYITDYIMKMTVKTYKMLSLMSMAVMKAHVTMPEGDPHMSVRNMIHKCLTQYGKQQQVHAQQAAGVLRGQQEMFSSHKTVPMLSGAMMQYVKAHWPWKTDTDDPDDIVEDPYITMRLNGRGELSRQCQFTEYLHQSLDLAHISFYDFVRRFRVERRESLKEESLSMFTTGDFITKLPRYSFVREFKLYSSHHIVEHTSESEAVHFTKTIPRIIGHKLPWANDPCYAAFMLGHFKPFHSDIPLVDVGLDIAETFREYIFSVLGQRCMKNWEAMHECEDERDVERLRKRSQMFKNSQLLTNAHNGQSIDDLVELPDFSLATVKRDARAQFQLMKLAESNWFVPVGVANQSEVHLLLKDLVITSLMRDRWNKQVKQLEGAIAASRVNAAGKEQVAPPAKEMTSTFDSMDTTNDPSSGEGEDPGVKHTIGSEKHEKLSTADLLQCTVDKFKLNPEQEIAFRIMADVFLKRLEVGDVEDDGGPELFPLRMFLMGSGGTGKTYVIKALVDVMESFGYAHAVRFIAPTGSAAAINDGLTIHTAFKIKICDKVSKHNSRSMEGKETYEATLSQSMRQHLR</sequence>
<dbReference type="InterPro" id="IPR010285">
    <property type="entry name" value="DNA_helicase_pif1-like_DEAD"/>
</dbReference>
<name>A0A284S8Q5_ARMOS</name>
<dbReference type="GO" id="GO:0006281">
    <property type="term" value="P:DNA repair"/>
    <property type="evidence" value="ECO:0007669"/>
    <property type="project" value="UniProtKB-KW"/>
</dbReference>
<organism evidence="4 5">
    <name type="scientific">Armillaria ostoyae</name>
    <name type="common">Armillaria root rot fungus</name>
    <dbReference type="NCBI Taxonomy" id="47428"/>
    <lineage>
        <taxon>Eukaryota</taxon>
        <taxon>Fungi</taxon>
        <taxon>Dikarya</taxon>
        <taxon>Basidiomycota</taxon>
        <taxon>Agaricomycotina</taxon>
        <taxon>Agaricomycetes</taxon>
        <taxon>Agaricomycetidae</taxon>
        <taxon>Agaricales</taxon>
        <taxon>Marasmiineae</taxon>
        <taxon>Physalacriaceae</taxon>
        <taxon>Armillaria</taxon>
    </lineage>
</organism>
<feature type="compositionally biased region" description="Polar residues" evidence="2">
    <location>
        <begin position="560"/>
        <end position="574"/>
    </location>
</feature>
<dbReference type="AlphaFoldDB" id="A0A284S8Q5"/>
<protein>
    <recommendedName>
        <fullName evidence="1">ATP-dependent DNA helicase</fullName>
        <ecNumber evidence="1">5.6.2.3</ecNumber>
    </recommendedName>
</protein>
<keyword evidence="1" id="KW-0378">Hydrolase</keyword>
<comment type="catalytic activity">
    <reaction evidence="1">
        <text>ATP + H2O = ADP + phosphate + H(+)</text>
        <dbReference type="Rhea" id="RHEA:13065"/>
        <dbReference type="ChEBI" id="CHEBI:15377"/>
        <dbReference type="ChEBI" id="CHEBI:15378"/>
        <dbReference type="ChEBI" id="CHEBI:30616"/>
        <dbReference type="ChEBI" id="CHEBI:43474"/>
        <dbReference type="ChEBI" id="CHEBI:456216"/>
        <dbReference type="EC" id="5.6.2.3"/>
    </reaction>
</comment>
<dbReference type="GO" id="GO:0043139">
    <property type="term" value="F:5'-3' DNA helicase activity"/>
    <property type="evidence" value="ECO:0007669"/>
    <property type="project" value="UniProtKB-EC"/>
</dbReference>
<dbReference type="STRING" id="47428.A0A284S8Q5"/>
<keyword evidence="1" id="KW-0233">DNA recombination</keyword>
<dbReference type="GO" id="GO:0005524">
    <property type="term" value="F:ATP binding"/>
    <property type="evidence" value="ECO:0007669"/>
    <property type="project" value="UniProtKB-KW"/>
</dbReference>
<evidence type="ECO:0000313" key="5">
    <source>
        <dbReference type="Proteomes" id="UP000219338"/>
    </source>
</evidence>
<evidence type="ECO:0000256" key="2">
    <source>
        <dbReference type="SAM" id="MobiDB-lite"/>
    </source>
</evidence>
<feature type="region of interest" description="Disordered" evidence="2">
    <location>
        <begin position="715"/>
        <end position="734"/>
    </location>
</feature>
<dbReference type="EC" id="5.6.2.3" evidence="1"/>
<gene>
    <name evidence="4" type="ORF">ARMOST_20945</name>
</gene>
<dbReference type="InterPro" id="IPR027417">
    <property type="entry name" value="P-loop_NTPase"/>
</dbReference>
<feature type="compositionally biased region" description="Polar residues" evidence="2">
    <location>
        <begin position="723"/>
        <end position="734"/>
    </location>
</feature>
<proteinExistence type="inferred from homology"/>
<keyword evidence="1" id="KW-0234">DNA repair</keyword>
<keyword evidence="5" id="KW-1185">Reference proteome</keyword>
<dbReference type="GO" id="GO:0016887">
    <property type="term" value="F:ATP hydrolysis activity"/>
    <property type="evidence" value="ECO:0007669"/>
    <property type="project" value="RHEA"/>
</dbReference>
<comment type="similarity">
    <text evidence="1">Belongs to the helicase family.</text>
</comment>
<dbReference type="Pfam" id="PF05970">
    <property type="entry name" value="PIF1"/>
    <property type="match status" value="1"/>
</dbReference>
<accession>A0A284S8Q5</accession>
<feature type="domain" description="DNA helicase Pif1-like DEAD-box helicase" evidence="3">
    <location>
        <begin position="647"/>
        <end position="704"/>
    </location>
</feature>